<dbReference type="PANTHER" id="PTHR19446">
    <property type="entry name" value="REVERSE TRANSCRIPTASES"/>
    <property type="match status" value="1"/>
</dbReference>
<evidence type="ECO:0000256" key="1">
    <source>
        <dbReference type="SAM" id="MobiDB-lite"/>
    </source>
</evidence>
<accession>A0A8D0INH9</accession>
<dbReference type="Ensembl" id="ENSSSCT00060019989.1">
    <property type="protein sequence ID" value="ENSSSCP00060008138.1"/>
    <property type="gene ID" value="ENSSSCG00060015056.1"/>
</dbReference>
<dbReference type="AlphaFoldDB" id="A0A8D0INH9"/>
<evidence type="ECO:0000313" key="2">
    <source>
        <dbReference type="Ensembl" id="ENSSSCP00060008138.1"/>
    </source>
</evidence>
<protein>
    <submittedName>
        <fullName evidence="2">Uncharacterized protein</fullName>
    </submittedName>
</protein>
<evidence type="ECO:0000313" key="3">
    <source>
        <dbReference type="Proteomes" id="UP000694723"/>
    </source>
</evidence>
<dbReference type="Proteomes" id="UP000694723">
    <property type="component" value="Unplaced"/>
</dbReference>
<reference evidence="2" key="1">
    <citation type="submission" date="2025-08" db="UniProtKB">
        <authorList>
            <consortium name="Ensembl"/>
        </authorList>
    </citation>
    <scope>IDENTIFICATION</scope>
</reference>
<organism evidence="2 3">
    <name type="scientific">Sus scrofa</name>
    <name type="common">Pig</name>
    <dbReference type="NCBI Taxonomy" id="9823"/>
    <lineage>
        <taxon>Eukaryota</taxon>
        <taxon>Metazoa</taxon>
        <taxon>Chordata</taxon>
        <taxon>Craniata</taxon>
        <taxon>Vertebrata</taxon>
        <taxon>Euteleostomi</taxon>
        <taxon>Mammalia</taxon>
        <taxon>Eutheria</taxon>
        <taxon>Laurasiatheria</taxon>
        <taxon>Artiodactyla</taxon>
        <taxon>Suina</taxon>
        <taxon>Suidae</taxon>
        <taxon>Sus</taxon>
    </lineage>
</organism>
<feature type="compositionally biased region" description="Basic residues" evidence="1">
    <location>
        <begin position="75"/>
        <end position="90"/>
    </location>
</feature>
<proteinExistence type="predicted"/>
<feature type="region of interest" description="Disordered" evidence="1">
    <location>
        <begin position="66"/>
        <end position="101"/>
    </location>
</feature>
<sequence length="160" mass="19015">MLIKEIKDDSKKWKDTLCSWIRRINIFKKAILQKAIQRFNAIPIKLPMPFFTEFGQIIQKFIQNDKRPRIAKATGRGKKKKKTQGRRHNSPRLQTISQSHSNQDSIVLVQKQTCRPMEQNRDPRNKPRHPWAISLQQTWQEYMEKKSLQQVVLAKLDSHM</sequence>
<feature type="compositionally biased region" description="Polar residues" evidence="1">
    <location>
        <begin position="91"/>
        <end position="101"/>
    </location>
</feature>
<name>A0A8D0INH9_PIG</name>